<evidence type="ECO:0000313" key="2">
    <source>
        <dbReference type="EMBL" id="KAL3823056.1"/>
    </source>
</evidence>
<reference evidence="2 3" key="1">
    <citation type="submission" date="2024-10" db="EMBL/GenBank/DDBJ databases">
        <title>Updated reference genomes for cyclostephanoid diatoms.</title>
        <authorList>
            <person name="Roberts W.R."/>
            <person name="Alverson A.J."/>
        </authorList>
    </citation>
    <scope>NUCLEOTIDE SEQUENCE [LARGE SCALE GENOMIC DNA]</scope>
    <source>
        <strain evidence="2 3">AJA228-03</strain>
    </source>
</reference>
<dbReference type="Proteomes" id="UP001530377">
    <property type="component" value="Unassembled WGS sequence"/>
</dbReference>
<comment type="caution">
    <text evidence="2">The sequence shown here is derived from an EMBL/GenBank/DDBJ whole genome shotgun (WGS) entry which is preliminary data.</text>
</comment>
<dbReference type="Gene3D" id="1.10.30.10">
    <property type="entry name" value="High mobility group box domain"/>
    <property type="match status" value="2"/>
</dbReference>
<name>A0ABD3SES4_9STRA</name>
<dbReference type="CDD" id="cd00084">
    <property type="entry name" value="HMG-box_SF"/>
    <property type="match status" value="1"/>
</dbReference>
<protein>
    <recommendedName>
        <fullName evidence="4">HMG box domain-containing protein</fullName>
    </recommendedName>
</protein>
<keyword evidence="3" id="KW-1185">Reference proteome</keyword>
<evidence type="ECO:0000313" key="3">
    <source>
        <dbReference type="Proteomes" id="UP001530377"/>
    </source>
</evidence>
<dbReference type="AlphaFoldDB" id="A0ABD3SES4"/>
<evidence type="ECO:0000256" key="1">
    <source>
        <dbReference type="SAM" id="MobiDB-lite"/>
    </source>
</evidence>
<accession>A0ABD3SES4</accession>
<organism evidence="2 3">
    <name type="scientific">Cyclostephanos tholiformis</name>
    <dbReference type="NCBI Taxonomy" id="382380"/>
    <lineage>
        <taxon>Eukaryota</taxon>
        <taxon>Sar</taxon>
        <taxon>Stramenopiles</taxon>
        <taxon>Ochrophyta</taxon>
        <taxon>Bacillariophyta</taxon>
        <taxon>Coscinodiscophyceae</taxon>
        <taxon>Thalassiosirophycidae</taxon>
        <taxon>Stephanodiscales</taxon>
        <taxon>Stephanodiscaceae</taxon>
        <taxon>Cyclostephanos</taxon>
    </lineage>
</organism>
<dbReference type="InterPro" id="IPR036910">
    <property type="entry name" value="HMG_box_dom_sf"/>
</dbReference>
<dbReference type="EMBL" id="JALLPB020000047">
    <property type="protein sequence ID" value="KAL3823056.1"/>
    <property type="molecule type" value="Genomic_DNA"/>
</dbReference>
<feature type="region of interest" description="Disordered" evidence="1">
    <location>
        <begin position="1"/>
        <end position="22"/>
    </location>
</feature>
<proteinExistence type="predicted"/>
<sequence length="1019" mass="111034">MREDDRHQQHNNNNGRSNRGKITGFHVFRSEYLRDNPVSSDADGKTRKMHLMTCSRVAGTIWKDLSREERRAYKEKANAHNTVVEATKKAAAEEVGLVENNPPPRTSKRSGFHLFRSEYHKIWKMSNPNASPAERNISMITCCREAGAHWRGMTAVEKSAYNDRAAMEDGSRVSKRKRMKSRSGGGEKESGIIQDGANAAKRSDAMNCRKRTSDDLKNDVNGVSHDEGDVGGNVRDDRGGGKSSRKDDEGQGIVSGSSANMSSESNSENWFGENGPTKYGNCIFGFHCQCQYCSSRSPASFIVHPSGDDLSSLSISRVSLPRDPLRHDGRRKQEVVIGSRILQISRCGSATLTMGSSNPFYIVARTSQYCSVIYAKSTISTLEAEEACSNDYHLREETRIDLRSSPCRSIDPFYLPVYLSCDPKATDSSFTFPTFAILSCDCAGNSTTIHRVVLRREPVVKCHSISSSLSDISLIEFCSDSRMAVWAAARSRVTPKLSTGLFKGGTSIPMTGYGHSLFRIDLTNDSSSLVWSPSHAEFLTEGLHSINGIKTDAAAEHVVWVSSSSACKVWALDVRHKLAKIVVSWSLPLLSDDFGSQSALTGIYGGGIIMSQPISPTSSSNKNRNSSIQIHPTPMFSLKKDYNSNALCIYQFPCANPRLGTRPLESVGFQYVPKSHYEVSSIARSAIFPLPDAGGSIFNVGLAAFHYSPKTCLSTNQLSQLGSQTTPMNVIYVITMTSIGDLYSHSLLEFNGAEETQARQFIGLPVGSKVIPVPCDLEAKAKTLDTGQLTVSLSNEFPTPSNAISPYIIQEAGDCCTFKSYDVGDILSHKPKAIFSLQGFGQRDSPAVSGSAADQAAVSNAPSDVLDSVDSNAAPKAAAFNNSCTRLTSHGLHKIEETSVSIRYSIEHSPPKFGVVLSSESPNQLTNVVDRLIAPTGSHSHPISVHFSQTAAVTHNDHDAVEYNTGYGLSRVIGAPDKQRNSEIDIGLIMALKSSYYSDEKAISSQHIGVKSEWNSDYE</sequence>
<feature type="region of interest" description="Disordered" evidence="1">
    <location>
        <begin position="164"/>
        <end position="269"/>
    </location>
</feature>
<gene>
    <name evidence="2" type="ORF">ACHAXA_011108</name>
</gene>
<dbReference type="SUPFAM" id="SSF47095">
    <property type="entry name" value="HMG-box"/>
    <property type="match status" value="2"/>
</dbReference>
<evidence type="ECO:0008006" key="4">
    <source>
        <dbReference type="Google" id="ProtNLM"/>
    </source>
</evidence>
<feature type="compositionally biased region" description="Low complexity" evidence="1">
    <location>
        <begin position="255"/>
        <end position="269"/>
    </location>
</feature>
<feature type="compositionally biased region" description="Basic and acidic residues" evidence="1">
    <location>
        <begin position="211"/>
        <end position="249"/>
    </location>
</feature>